<dbReference type="SUPFAM" id="SSF51658">
    <property type="entry name" value="Xylose isomerase-like"/>
    <property type="match status" value="1"/>
</dbReference>
<feature type="domain" description="Xylose isomerase-like TIM barrel" evidence="1">
    <location>
        <begin position="29"/>
        <end position="264"/>
    </location>
</feature>
<dbReference type="InterPro" id="IPR036237">
    <property type="entry name" value="Xyl_isomerase-like_sf"/>
</dbReference>
<evidence type="ECO:0000313" key="2">
    <source>
        <dbReference type="EMBL" id="MBM9476155.1"/>
    </source>
</evidence>
<keyword evidence="3" id="KW-1185">Reference proteome</keyword>
<evidence type="ECO:0000313" key="3">
    <source>
        <dbReference type="Proteomes" id="UP000663801"/>
    </source>
</evidence>
<organism evidence="2 3">
    <name type="scientific">Nakamurella flavida</name>
    <dbReference type="NCBI Taxonomy" id="363630"/>
    <lineage>
        <taxon>Bacteria</taxon>
        <taxon>Bacillati</taxon>
        <taxon>Actinomycetota</taxon>
        <taxon>Actinomycetes</taxon>
        <taxon>Nakamurellales</taxon>
        <taxon>Nakamurellaceae</taxon>
        <taxon>Nakamurella</taxon>
    </lineage>
</organism>
<dbReference type="RefSeq" id="WP_205256245.1">
    <property type="nucleotide sequence ID" value="NZ_BAAAPV010000003.1"/>
</dbReference>
<dbReference type="GO" id="GO:0016853">
    <property type="term" value="F:isomerase activity"/>
    <property type="evidence" value="ECO:0007669"/>
    <property type="project" value="UniProtKB-KW"/>
</dbReference>
<dbReference type="Gene3D" id="3.20.20.150">
    <property type="entry name" value="Divalent-metal-dependent TIM barrel enzymes"/>
    <property type="match status" value="1"/>
</dbReference>
<dbReference type="PANTHER" id="PTHR12110">
    <property type="entry name" value="HYDROXYPYRUVATE ISOMERASE"/>
    <property type="match status" value="1"/>
</dbReference>
<accession>A0A938YNM0</accession>
<name>A0A938YNM0_9ACTN</name>
<dbReference type="Proteomes" id="UP000663801">
    <property type="component" value="Unassembled WGS sequence"/>
</dbReference>
<dbReference type="Pfam" id="PF01261">
    <property type="entry name" value="AP_endonuc_2"/>
    <property type="match status" value="1"/>
</dbReference>
<proteinExistence type="predicted"/>
<dbReference type="EMBL" id="JAERWL010000006">
    <property type="protein sequence ID" value="MBM9476155.1"/>
    <property type="molecule type" value="Genomic_DNA"/>
</dbReference>
<evidence type="ECO:0000259" key="1">
    <source>
        <dbReference type="Pfam" id="PF01261"/>
    </source>
</evidence>
<keyword evidence="2" id="KW-0413">Isomerase</keyword>
<dbReference type="InterPro" id="IPR013022">
    <property type="entry name" value="Xyl_isomerase-like_TIM-brl"/>
</dbReference>
<dbReference type="InterPro" id="IPR050312">
    <property type="entry name" value="IolE/XylAMocC-like"/>
</dbReference>
<protein>
    <submittedName>
        <fullName evidence="2">Sugar phosphate isomerase/epimerase</fullName>
    </submittedName>
</protein>
<dbReference type="PANTHER" id="PTHR12110:SF41">
    <property type="entry name" value="INOSOSE DEHYDRATASE"/>
    <property type="match status" value="1"/>
</dbReference>
<comment type="caution">
    <text evidence="2">The sequence shown here is derived from an EMBL/GenBank/DDBJ whole genome shotgun (WGS) entry which is preliminary data.</text>
</comment>
<gene>
    <name evidence="2" type="ORF">JL107_06835</name>
</gene>
<dbReference type="AlphaFoldDB" id="A0A938YNM0"/>
<reference evidence="2" key="1">
    <citation type="submission" date="2021-01" db="EMBL/GenBank/DDBJ databases">
        <title>KCTC 19127 draft genome.</title>
        <authorList>
            <person name="An D."/>
        </authorList>
    </citation>
    <scope>NUCLEOTIDE SEQUENCE</scope>
    <source>
        <strain evidence="2">KCTC 19127</strain>
    </source>
</reference>
<sequence>MTDGVPDLAVNPGVWMTGWQPDRAPALVRRIAAIGYRRVVVVLRDPHTFDPAGVRDLVESAGLRAMTNTNQVAGQDISSVDAVARESGIARIRRAIELSAELGSDRLTGVLYGVLGRAGGPAPRAVVDRTARILGELAEEAAESGVTLLVEVVNRYETALLNTARQAMAFVEASGSARLGVHLDVFHMNIEEDDMVAAVTETLPRLGYLELEQNHRGELRRGHIPLTDLLAGVLDAGYRGRFGLEAFTVSALAPDHATGLAVWRDVLDRDTRIAEDAYALLAEACAAAGRA</sequence>